<dbReference type="EMBL" id="CAJNNV010000467">
    <property type="protein sequence ID" value="CAE8582734.1"/>
    <property type="molecule type" value="Genomic_DNA"/>
</dbReference>
<gene>
    <name evidence="1" type="ORF">PGLA1383_LOCUS1726</name>
</gene>
<organism evidence="1 2">
    <name type="scientific">Polarella glacialis</name>
    <name type="common">Dinoflagellate</name>
    <dbReference type="NCBI Taxonomy" id="89957"/>
    <lineage>
        <taxon>Eukaryota</taxon>
        <taxon>Sar</taxon>
        <taxon>Alveolata</taxon>
        <taxon>Dinophyceae</taxon>
        <taxon>Suessiales</taxon>
        <taxon>Suessiaceae</taxon>
        <taxon>Polarella</taxon>
    </lineage>
</organism>
<reference evidence="1" key="1">
    <citation type="submission" date="2021-02" db="EMBL/GenBank/DDBJ databases">
        <authorList>
            <person name="Dougan E. K."/>
            <person name="Rhodes N."/>
            <person name="Thang M."/>
            <person name="Chan C."/>
        </authorList>
    </citation>
    <scope>NUCLEOTIDE SEQUENCE</scope>
</reference>
<feature type="non-terminal residue" evidence="1">
    <location>
        <position position="594"/>
    </location>
</feature>
<comment type="caution">
    <text evidence="1">The sequence shown here is derived from an EMBL/GenBank/DDBJ whole genome shotgun (WGS) entry which is preliminary data.</text>
</comment>
<dbReference type="OMA" id="TEIVICC"/>
<protein>
    <submittedName>
        <fullName evidence="1">Uncharacterized protein</fullName>
    </submittedName>
</protein>
<sequence>PCLGGLGQRCWRLLTSAVGPTNMGVVCRCGWLPFLLLLVSPRRALGQIAAATPWLDVCTAEEYTDYREELCPDTFRVSTLAFNPLYARAIANVTVLMQPSKDLAGSTQKQQYVTLDLPGFLAIGTVNPENGLLRDLSVTASNPSAVGQDPALSYNTNDNPLFKSPAEYDTLTRKLKLTVVVGQTLSASMDTEIVICCLKLPDSSVRDNLAYRIMGPTDLGDAIISIRDEPIKSTPYIDPGFQWEFLMVGFKPAVSMSPTVMSLTIRPANSISNRARIILKLPKIQRVLNESGVVYFNTGSSGDAGDWMFFAPEALWDKEMETITYFLRESKVLPAGREVTLSTIPGEFKLPVEMETNSQSLMVEARSFDNIDNIIRATAVFQSSPVPHVRMFTHSSISYSNNVPYEMSMVTLTFRTNRPCFVGTTIYLRLSGFQSQVTLVTLKGDTKVYFQNEVATFHLPENLIELKVVQTIYSDESDIVVQLLDLILPAALYANDSSLVIWNSDPGAPKQPVTMSPEVGGGIKTFLRSQLAFVPPEPRMPANITITLLPSIFFYQEDQIVLHLYGFRCVSSQIPLLGEDAFRINKRTAVWNAA</sequence>
<keyword evidence="2" id="KW-1185">Reference proteome</keyword>
<evidence type="ECO:0000313" key="2">
    <source>
        <dbReference type="Proteomes" id="UP000654075"/>
    </source>
</evidence>
<feature type="non-terminal residue" evidence="1">
    <location>
        <position position="1"/>
    </location>
</feature>
<name>A0A813D2Y9_POLGL</name>
<proteinExistence type="predicted"/>
<dbReference type="Proteomes" id="UP000654075">
    <property type="component" value="Unassembled WGS sequence"/>
</dbReference>
<evidence type="ECO:0000313" key="1">
    <source>
        <dbReference type="EMBL" id="CAE8582734.1"/>
    </source>
</evidence>
<dbReference type="AlphaFoldDB" id="A0A813D2Y9"/>
<accession>A0A813D2Y9</accession>
<dbReference type="OrthoDB" id="437519at2759"/>